<accession>A0A1D8PLS6</accession>
<sequence length="66" mass="7946">MNGLMPLRIMGYRKINKGVLLRFLFEGKIIKWLKLQDALEEYPDITDDYLDDYPDLQDYHLDHTDE</sequence>
<evidence type="ECO:0000313" key="1">
    <source>
        <dbReference type="CGD" id="CAL0000193990"/>
    </source>
</evidence>
<dbReference type="RefSeq" id="XP_019330919.1">
    <property type="nucleotide sequence ID" value="XM_019475374.1"/>
</dbReference>
<dbReference type="AlphaFoldDB" id="A0A1D8PLS6"/>
<evidence type="ECO:0000313" key="2">
    <source>
        <dbReference type="EMBL" id="AOW29090.1"/>
    </source>
</evidence>
<dbReference type="SMR" id="A0A1D8PLS6"/>
<dbReference type="VEuPathDB" id="FungiDB:C4_03310C_A"/>
<dbReference type="Proteomes" id="UP000000559">
    <property type="component" value="Chromosome 4"/>
</dbReference>
<organism evidence="2 3">
    <name type="scientific">Candida albicans (strain SC5314 / ATCC MYA-2876)</name>
    <name type="common">Yeast</name>
    <dbReference type="NCBI Taxonomy" id="237561"/>
    <lineage>
        <taxon>Eukaryota</taxon>
        <taxon>Fungi</taxon>
        <taxon>Dikarya</taxon>
        <taxon>Ascomycota</taxon>
        <taxon>Saccharomycotina</taxon>
        <taxon>Pichiomycetes</taxon>
        <taxon>Debaryomycetaceae</taxon>
        <taxon>Candida/Lodderomyces clade</taxon>
        <taxon>Candida</taxon>
    </lineage>
</organism>
<keyword evidence="3" id="KW-1185">Reference proteome</keyword>
<evidence type="ECO:0000313" key="3">
    <source>
        <dbReference type="Proteomes" id="UP000000559"/>
    </source>
</evidence>
<reference evidence="2 3" key="1">
    <citation type="journal article" date="2004" name="Proc. Natl. Acad. Sci. U.S.A.">
        <title>The diploid genome sequence of Candida albicans.</title>
        <authorList>
            <person name="Jones T."/>
            <person name="Federspiel N.A."/>
            <person name="Chibana H."/>
            <person name="Dungan J."/>
            <person name="Kalman S."/>
            <person name="Magee B.B."/>
            <person name="Newport G."/>
            <person name="Thorstenson Y.R."/>
            <person name="Agabian N."/>
            <person name="Magee P.T."/>
            <person name="Davis R.W."/>
            <person name="Scherer S."/>
        </authorList>
    </citation>
    <scope>NUCLEOTIDE SEQUENCE [LARGE SCALE GENOMIC DNA]</scope>
    <source>
        <strain evidence="3">SC5314 / ATCC MYA-2876</strain>
    </source>
</reference>
<reference evidence="2 3" key="2">
    <citation type="journal article" date="2007" name="Genome Biol.">
        <title>Assembly of the Candida albicans genome into sixteen supercontigs aligned on the eight chromosomes.</title>
        <authorList>
            <person name="van het Hoog M."/>
            <person name="Rast T.J."/>
            <person name="Martchenko M."/>
            <person name="Grindle S."/>
            <person name="Dignard D."/>
            <person name="Hogues H."/>
            <person name="Cuomo C."/>
            <person name="Berriman M."/>
            <person name="Scherer S."/>
            <person name="Magee B.B."/>
            <person name="Whiteway M."/>
            <person name="Chibana H."/>
            <person name="Nantel A."/>
            <person name="Magee P.T."/>
        </authorList>
    </citation>
    <scope>GENOME REANNOTATION</scope>
    <source>
        <strain evidence="3">SC5314 / ATCC MYA-2876</strain>
    </source>
</reference>
<gene>
    <name evidence="2" type="ordered locus">CAALFM_C403310CA</name>
    <name evidence="1" type="ordered locus">orf19.1440.1</name>
</gene>
<proteinExistence type="predicted"/>
<name>A0A1D8PLS6_CANAL</name>
<dbReference type="GeneID" id="30515255"/>
<dbReference type="EMBL" id="CP017626">
    <property type="protein sequence ID" value="AOW29090.1"/>
    <property type="molecule type" value="Genomic_DNA"/>
</dbReference>
<reference evidence="2 3" key="3">
    <citation type="journal article" date="2013" name="Genome Biol.">
        <title>Assembly of a phased diploid Candida albicans genome facilitates allele-specific measurements and provides a simple model for repeat and indel structure.</title>
        <authorList>
            <person name="Muzzey D."/>
            <person name="Schwartz K."/>
            <person name="Weissman J.S."/>
            <person name="Sherlock G."/>
        </authorList>
    </citation>
    <scope>NUCLEOTIDE SEQUENCE [LARGE SCALE GENOMIC DNA]</scope>
    <source>
        <strain evidence="3">SC5314 / ATCC MYA-2876</strain>
    </source>
</reference>
<protein>
    <submittedName>
        <fullName evidence="2">Uncharacterized protein</fullName>
    </submittedName>
</protein>
<dbReference type="InParanoid" id="A0A1D8PLS6"/>
<dbReference type="CGD" id="CAL0000193990">
    <property type="gene designation" value="orf19.1440.1"/>
</dbReference>
<dbReference type="KEGG" id="cal:CAALFM_C403310CA"/>